<dbReference type="InterPro" id="IPR039005">
    <property type="entry name" value="CSPG_rpt"/>
</dbReference>
<reference evidence="5 6" key="1">
    <citation type="journal article" date="2018" name="Mol. Genet. Genomics">
        <title>The red deer Cervus elaphus genome CerEla1.0: sequencing, annotating, genes, and chromosomes.</title>
        <authorList>
            <person name="Bana N.A."/>
            <person name="Nyiri A."/>
            <person name="Nagy J."/>
            <person name="Frank K."/>
            <person name="Nagy T."/>
            <person name="Steger V."/>
            <person name="Schiller M."/>
            <person name="Lakatos P."/>
            <person name="Sugar L."/>
            <person name="Horn P."/>
            <person name="Barta E."/>
            <person name="Orosz L."/>
        </authorList>
    </citation>
    <scope>NUCLEOTIDE SEQUENCE [LARGE SCALE GENOMIC DNA]</scope>
    <source>
        <strain evidence="5">Hungarian</strain>
    </source>
</reference>
<comment type="caution">
    <text evidence="2">Lacks conserved residue(s) required for the propagation of feature annotation.</text>
</comment>
<sequence>MGLNIIEVSSELSLQLKFQTSKPQGLLFLAAGVNDYCIIELLSGNLQQRLRVDDLAWHLVELYCVKDHVSVVIGKHYEMTGQITGGMHDLHFQHGIHIAGRSGLDVSYLDGQPPNFRGCMEDVVFNQREILSSLRSYPGFKKVYEVSLGCSDEFFAGEDEAINFFSSRSYWKVQGDGLLEFALQTGTQQALLLFQSGREGDFVALEIVKGFLKAHVGRNRSDTQLSSFRLISDNQWHDIQLRFTERYLGLMVDEQTVRTNLPLQSKLFVSAGPLFVGGLDKHKREELKRLGLASVPGKSAGGISFNGCLRGLEANSEKRALKDAFVSKDISAGCKMKGSDNESPSATTMEKLLLAEVPLSTADSEAVHEDLVPSEAVFIVRTPPVHGYLRRSLPDEGSAGAEEKFPLMFTQQDVDDGYIHYVQTMPDQQQDRFILDVMSGFQAVSRLEILVDVVPKQIPLAVQNFTVQEGGSKALPEDYFKIPGKHFEGLDCEFVLLKPPKHGYVENSHFPRVKLMKFTRKQVENELISYVHDGSEELLDSFTIFANSSELGKQNLPQTLFVTIESVNDEAPVITANKILQ</sequence>
<dbReference type="OrthoDB" id="9026019at2759"/>
<feature type="domain" description="Laminin G" evidence="4">
    <location>
        <begin position="151"/>
        <end position="334"/>
    </location>
</feature>
<evidence type="ECO:0000256" key="2">
    <source>
        <dbReference type="PROSITE-ProRule" id="PRU00122"/>
    </source>
</evidence>
<dbReference type="PANTHER" id="PTHR15036">
    <property type="entry name" value="PIKACHURIN-LIKE PROTEIN"/>
    <property type="match status" value="1"/>
</dbReference>
<proteinExistence type="predicted"/>
<feature type="domain" description="Laminin G" evidence="4">
    <location>
        <begin position="1"/>
        <end position="150"/>
    </location>
</feature>
<dbReference type="Gene3D" id="2.60.120.200">
    <property type="match status" value="2"/>
</dbReference>
<feature type="non-terminal residue" evidence="5">
    <location>
        <position position="581"/>
    </location>
</feature>
<dbReference type="Proteomes" id="UP000242450">
    <property type="component" value="Chromosome 25"/>
</dbReference>
<gene>
    <name evidence="5" type="ORF">Celaphus_00017992</name>
</gene>
<name>A0A212C8M7_CEREH</name>
<dbReference type="Pfam" id="PF02210">
    <property type="entry name" value="Laminin_G_2"/>
    <property type="match status" value="2"/>
</dbReference>
<evidence type="ECO:0000313" key="6">
    <source>
        <dbReference type="Proteomes" id="UP000242450"/>
    </source>
</evidence>
<dbReference type="CDD" id="cd00110">
    <property type="entry name" value="LamG"/>
    <property type="match status" value="2"/>
</dbReference>
<keyword evidence="1" id="KW-0677">Repeat</keyword>
<dbReference type="EMBL" id="MKHE01000025">
    <property type="protein sequence ID" value="OWK02302.1"/>
    <property type="molecule type" value="Genomic_DNA"/>
</dbReference>
<accession>A0A212C8M7</accession>
<organism evidence="5 6">
    <name type="scientific">Cervus elaphus hippelaphus</name>
    <name type="common">European red deer</name>
    <dbReference type="NCBI Taxonomy" id="46360"/>
    <lineage>
        <taxon>Eukaryota</taxon>
        <taxon>Metazoa</taxon>
        <taxon>Chordata</taxon>
        <taxon>Craniata</taxon>
        <taxon>Vertebrata</taxon>
        <taxon>Euteleostomi</taxon>
        <taxon>Mammalia</taxon>
        <taxon>Eutheria</taxon>
        <taxon>Laurasiatheria</taxon>
        <taxon>Artiodactyla</taxon>
        <taxon>Ruminantia</taxon>
        <taxon>Pecora</taxon>
        <taxon>Cervidae</taxon>
        <taxon>Cervinae</taxon>
        <taxon>Cervus</taxon>
    </lineage>
</organism>
<dbReference type="AlphaFoldDB" id="A0A212C8M7"/>
<protein>
    <recommendedName>
        <fullName evidence="4">Laminin G domain-containing protein</fullName>
    </recommendedName>
</protein>
<dbReference type="InterPro" id="IPR050372">
    <property type="entry name" value="Neurexin-related_CASP"/>
</dbReference>
<dbReference type="InterPro" id="IPR013320">
    <property type="entry name" value="ConA-like_dom_sf"/>
</dbReference>
<evidence type="ECO:0000256" key="1">
    <source>
        <dbReference type="ARBA" id="ARBA00022737"/>
    </source>
</evidence>
<dbReference type="SUPFAM" id="SSF49899">
    <property type="entry name" value="Concanavalin A-like lectins/glucanases"/>
    <property type="match status" value="2"/>
</dbReference>
<feature type="repeat" description="CSPG" evidence="3">
    <location>
        <begin position="340"/>
        <end position="438"/>
    </location>
</feature>
<dbReference type="PROSITE" id="PS51854">
    <property type="entry name" value="CSPG"/>
    <property type="match status" value="2"/>
</dbReference>
<feature type="repeat" description="CSPG" evidence="3">
    <location>
        <begin position="456"/>
        <end position="547"/>
    </location>
</feature>
<evidence type="ECO:0000256" key="3">
    <source>
        <dbReference type="PROSITE-ProRule" id="PRU01201"/>
    </source>
</evidence>
<dbReference type="PANTHER" id="PTHR15036:SF15">
    <property type="entry name" value="CHONDROITIN SULFATE PROTEOGLYCAN 4B"/>
    <property type="match status" value="1"/>
</dbReference>
<evidence type="ECO:0000259" key="4">
    <source>
        <dbReference type="PROSITE" id="PS50025"/>
    </source>
</evidence>
<dbReference type="Pfam" id="PF16184">
    <property type="entry name" value="Cadherin_3"/>
    <property type="match status" value="2"/>
</dbReference>
<comment type="caution">
    <text evidence="5">The sequence shown here is derived from an EMBL/GenBank/DDBJ whole genome shotgun (WGS) entry which is preliminary data.</text>
</comment>
<keyword evidence="6" id="KW-1185">Reference proteome</keyword>
<dbReference type="PROSITE" id="PS50025">
    <property type="entry name" value="LAM_G_DOMAIN"/>
    <property type="match status" value="2"/>
</dbReference>
<dbReference type="InterPro" id="IPR001791">
    <property type="entry name" value="Laminin_G"/>
</dbReference>
<dbReference type="SMART" id="SM00282">
    <property type="entry name" value="LamG"/>
    <property type="match status" value="2"/>
</dbReference>
<evidence type="ECO:0000313" key="5">
    <source>
        <dbReference type="EMBL" id="OWK02302.1"/>
    </source>
</evidence>